<evidence type="ECO:0000259" key="2">
    <source>
        <dbReference type="Pfam" id="PF00578"/>
    </source>
</evidence>
<accession>A0A223D6A8</accession>
<evidence type="ECO:0000313" key="3">
    <source>
        <dbReference type="EMBL" id="ASS77030.1"/>
    </source>
</evidence>
<dbReference type="OrthoDB" id="9976685at2"/>
<dbReference type="KEGG" id="tab:CIG75_20405"/>
<evidence type="ECO:0000256" key="1">
    <source>
        <dbReference type="ARBA" id="ARBA00023157"/>
    </source>
</evidence>
<dbReference type="GO" id="GO:0016491">
    <property type="term" value="F:oxidoreductase activity"/>
    <property type="evidence" value="ECO:0007669"/>
    <property type="project" value="InterPro"/>
</dbReference>
<dbReference type="EMBL" id="CP022657">
    <property type="protein sequence ID" value="ASS77030.1"/>
    <property type="molecule type" value="Genomic_DNA"/>
</dbReference>
<dbReference type="AlphaFoldDB" id="A0A223D6A8"/>
<dbReference type="GO" id="GO:0016209">
    <property type="term" value="F:antioxidant activity"/>
    <property type="evidence" value="ECO:0007669"/>
    <property type="project" value="InterPro"/>
</dbReference>
<protein>
    <recommendedName>
        <fullName evidence="2">Alkyl hydroperoxide reductase subunit C/ Thiol specific antioxidant domain-containing protein</fullName>
    </recommendedName>
</protein>
<dbReference type="InterPro" id="IPR000866">
    <property type="entry name" value="AhpC/TSA"/>
</dbReference>
<keyword evidence="4" id="KW-1185">Reference proteome</keyword>
<dbReference type="Gene3D" id="3.40.30.10">
    <property type="entry name" value="Glutaredoxin"/>
    <property type="match status" value="1"/>
</dbReference>
<gene>
    <name evidence="3" type="ORF">CIG75_20405</name>
</gene>
<name>A0A223D6A8_9BACL</name>
<reference evidence="3 4" key="1">
    <citation type="journal article" date="2015" name="Int. J. Syst. Evol. Microbiol.">
        <title>Tumebacillus algifaecis sp. nov., isolated from decomposing algal scum.</title>
        <authorList>
            <person name="Wu Y.F."/>
            <person name="Zhang B."/>
            <person name="Xing P."/>
            <person name="Wu Q.L."/>
            <person name="Liu S.J."/>
        </authorList>
    </citation>
    <scope>NUCLEOTIDE SEQUENCE [LARGE SCALE GENOMIC DNA]</scope>
    <source>
        <strain evidence="3 4">THMBR28</strain>
    </source>
</reference>
<sequence>MSRKSRLWLLLGAFVIVLAIYVGLSYESYLPDERTAMKLELKQAFPDLQLVTKQGEQADLKTFDNKQKVIFVVTTTCKVCNEQKDRFDSFAKHLQTKGVVPLVIYQDKEQKSFKDFKNMEDQFYLNASLKLSNVTPTTIWLDEENQVLEVDFGDYEGRRYVEKNFDFTY</sequence>
<proteinExistence type="predicted"/>
<organism evidence="3 4">
    <name type="scientific">Tumebacillus algifaecis</name>
    <dbReference type="NCBI Taxonomy" id="1214604"/>
    <lineage>
        <taxon>Bacteria</taxon>
        <taxon>Bacillati</taxon>
        <taxon>Bacillota</taxon>
        <taxon>Bacilli</taxon>
        <taxon>Bacillales</taxon>
        <taxon>Alicyclobacillaceae</taxon>
        <taxon>Tumebacillus</taxon>
    </lineage>
</organism>
<dbReference type="Proteomes" id="UP000214688">
    <property type="component" value="Chromosome"/>
</dbReference>
<keyword evidence="1" id="KW-1015">Disulfide bond</keyword>
<dbReference type="InterPro" id="IPR036249">
    <property type="entry name" value="Thioredoxin-like_sf"/>
</dbReference>
<dbReference type="RefSeq" id="WP_094238252.1">
    <property type="nucleotide sequence ID" value="NZ_CP022657.1"/>
</dbReference>
<dbReference type="SUPFAM" id="SSF52833">
    <property type="entry name" value="Thioredoxin-like"/>
    <property type="match status" value="1"/>
</dbReference>
<evidence type="ECO:0000313" key="4">
    <source>
        <dbReference type="Proteomes" id="UP000214688"/>
    </source>
</evidence>
<dbReference type="Pfam" id="PF00578">
    <property type="entry name" value="AhpC-TSA"/>
    <property type="match status" value="1"/>
</dbReference>
<feature type="domain" description="Alkyl hydroperoxide reductase subunit C/ Thiol specific antioxidant" evidence="2">
    <location>
        <begin position="42"/>
        <end position="147"/>
    </location>
</feature>